<keyword evidence="8" id="KW-0966">Cell projection</keyword>
<gene>
    <name evidence="8" type="ORF">MHYMCMPASI_00808</name>
</gene>
<evidence type="ECO:0000256" key="2">
    <source>
        <dbReference type="ARBA" id="ARBA00009226"/>
    </source>
</evidence>
<dbReference type="AlphaFoldDB" id="A0A8S4C1L9"/>
<comment type="similarity">
    <text evidence="2">Belongs to the FliN/MopA/SpaO family.</text>
</comment>
<dbReference type="InterPro" id="IPR012826">
    <property type="entry name" value="FliN"/>
</dbReference>
<evidence type="ECO:0000259" key="7">
    <source>
        <dbReference type="Pfam" id="PF01052"/>
    </source>
</evidence>
<accession>A0A8S4C1L9</accession>
<evidence type="ECO:0000313" key="8">
    <source>
        <dbReference type="EMBL" id="CAG7594943.1"/>
    </source>
</evidence>
<dbReference type="GO" id="GO:0003774">
    <property type="term" value="F:cytoskeletal motor activity"/>
    <property type="evidence" value="ECO:0007669"/>
    <property type="project" value="InterPro"/>
</dbReference>
<dbReference type="EMBL" id="CAJVAF010000308">
    <property type="protein sequence ID" value="CAG7594943.1"/>
    <property type="molecule type" value="Genomic_DNA"/>
</dbReference>
<keyword evidence="3" id="KW-1003">Cell membrane</keyword>
<evidence type="ECO:0000256" key="3">
    <source>
        <dbReference type="ARBA" id="ARBA00022475"/>
    </source>
</evidence>
<dbReference type="GO" id="GO:0006935">
    <property type="term" value="P:chemotaxis"/>
    <property type="evidence" value="ECO:0007669"/>
    <property type="project" value="UniProtKB-KW"/>
</dbReference>
<feature type="domain" description="Flagellar motor switch protein FliN-like C-terminal" evidence="7">
    <location>
        <begin position="16"/>
        <end position="85"/>
    </location>
</feature>
<comment type="caution">
    <text evidence="8">The sequence shown here is derived from an EMBL/GenBank/DDBJ whole genome shotgun (WGS) entry which is preliminary data.</text>
</comment>
<dbReference type="PANTHER" id="PTHR43484:SF1">
    <property type="entry name" value="FLAGELLAR MOTOR SWITCH PROTEIN FLIN"/>
    <property type="match status" value="1"/>
</dbReference>
<dbReference type="Pfam" id="PF01052">
    <property type="entry name" value="FliMN_C"/>
    <property type="match status" value="1"/>
</dbReference>
<evidence type="ECO:0000313" key="9">
    <source>
        <dbReference type="Proteomes" id="UP000837675"/>
    </source>
</evidence>
<comment type="subcellular location">
    <subcellularLocation>
        <location evidence="1">Cell membrane</location>
        <topology evidence="1">Peripheral membrane protein</topology>
        <orientation evidence="1">Cytoplasmic side</orientation>
    </subcellularLocation>
</comment>
<dbReference type="SUPFAM" id="SSF101801">
    <property type="entry name" value="Surface presentation of antigens (SPOA)"/>
    <property type="match status" value="1"/>
</dbReference>
<dbReference type="InterPro" id="IPR001543">
    <property type="entry name" value="FliN-like_C"/>
</dbReference>
<evidence type="ECO:0000256" key="5">
    <source>
        <dbReference type="ARBA" id="ARBA00022779"/>
    </source>
</evidence>
<dbReference type="PRINTS" id="PR00956">
    <property type="entry name" value="FLGMOTORFLIN"/>
</dbReference>
<dbReference type="InterPro" id="IPR001172">
    <property type="entry name" value="FliN_T3SS_HrcQb"/>
</dbReference>
<keyword evidence="5" id="KW-0283">Flagellar rotation</keyword>
<dbReference type="Gene3D" id="2.30.330.10">
    <property type="entry name" value="SpoA-like"/>
    <property type="match status" value="1"/>
</dbReference>
<proteinExistence type="inferred from homology"/>
<evidence type="ECO:0000256" key="1">
    <source>
        <dbReference type="ARBA" id="ARBA00004413"/>
    </source>
</evidence>
<dbReference type="NCBIfam" id="TIGR02480">
    <property type="entry name" value="fliN"/>
    <property type="match status" value="1"/>
</dbReference>
<dbReference type="Proteomes" id="UP000837675">
    <property type="component" value="Unassembled WGS sequence"/>
</dbReference>
<sequence>MQDNEKNVTQEINLQAVYDIPLQVRVVLGSTDLKLNQILKLSKGAVVELDKKVGDPVDLFVGDRLVAKGEIVLVDNKVGVTLTELAKSEQLS</sequence>
<reference evidence="8" key="1">
    <citation type="submission" date="2021-06" db="EMBL/GenBank/DDBJ databases">
        <authorList>
            <person name="Nardi T."/>
            <person name="Nardi T."/>
        </authorList>
    </citation>
    <scope>NUCLEOTIDE SEQUENCE</scope>
</reference>
<dbReference type="GO" id="GO:0005886">
    <property type="term" value="C:plasma membrane"/>
    <property type="evidence" value="ECO:0007669"/>
    <property type="project" value="UniProtKB-SubCell"/>
</dbReference>
<name>A0A8S4C1L9_9ACAR</name>
<dbReference type="InterPro" id="IPR051469">
    <property type="entry name" value="FliN/MopA/SpaO"/>
</dbReference>
<organism evidence="8 9">
    <name type="scientific">Hyalomma marginatum</name>
    <dbReference type="NCBI Taxonomy" id="34627"/>
    <lineage>
        <taxon>Eukaryota</taxon>
        <taxon>Metazoa</taxon>
        <taxon>Ecdysozoa</taxon>
        <taxon>Arthropoda</taxon>
        <taxon>Chelicerata</taxon>
        <taxon>Arachnida</taxon>
        <taxon>Acari</taxon>
        <taxon>Parasitiformes</taxon>
        <taxon>Ixodida</taxon>
        <taxon>Ixodoidea</taxon>
        <taxon>Ixodidae</taxon>
        <taxon>Hyalomminae</taxon>
        <taxon>Hyalomma</taxon>
    </lineage>
</organism>
<keyword evidence="8" id="KW-0969">Cilium</keyword>
<keyword evidence="4" id="KW-0145">Chemotaxis</keyword>
<keyword evidence="8" id="KW-0282">Flagellum</keyword>
<evidence type="ECO:0000256" key="4">
    <source>
        <dbReference type="ARBA" id="ARBA00022500"/>
    </source>
</evidence>
<dbReference type="PANTHER" id="PTHR43484">
    <property type="match status" value="1"/>
</dbReference>
<keyword evidence="9" id="KW-1185">Reference proteome</keyword>
<protein>
    <submittedName>
        <fullName evidence="8">Flagellar motor switch protein FliN</fullName>
    </submittedName>
</protein>
<evidence type="ECO:0000256" key="6">
    <source>
        <dbReference type="ARBA" id="ARBA00023136"/>
    </source>
</evidence>
<keyword evidence="6" id="KW-0472">Membrane</keyword>
<dbReference type="InterPro" id="IPR036429">
    <property type="entry name" value="SpoA-like_sf"/>
</dbReference>